<evidence type="ECO:0000313" key="3">
    <source>
        <dbReference type="EMBL" id="KAG2483063.1"/>
    </source>
</evidence>
<evidence type="ECO:0000256" key="2">
    <source>
        <dbReference type="SAM" id="SignalP"/>
    </source>
</evidence>
<dbReference type="Proteomes" id="UP000612055">
    <property type="component" value="Unassembled WGS sequence"/>
</dbReference>
<keyword evidence="4" id="KW-1185">Reference proteome</keyword>
<feature type="signal peptide" evidence="2">
    <location>
        <begin position="1"/>
        <end position="19"/>
    </location>
</feature>
<reference evidence="3" key="1">
    <citation type="journal article" date="2020" name="bioRxiv">
        <title>Comparative genomics of Chlamydomonas.</title>
        <authorList>
            <person name="Craig R.J."/>
            <person name="Hasan A.R."/>
            <person name="Ness R.W."/>
            <person name="Keightley P.D."/>
        </authorList>
    </citation>
    <scope>NUCLEOTIDE SEQUENCE</scope>
    <source>
        <strain evidence="3">CCAP 11/70</strain>
    </source>
</reference>
<evidence type="ECO:0000256" key="1">
    <source>
        <dbReference type="SAM" id="Phobius"/>
    </source>
</evidence>
<evidence type="ECO:0000313" key="4">
    <source>
        <dbReference type="Proteomes" id="UP000612055"/>
    </source>
</evidence>
<dbReference type="EMBL" id="JAEHOE010000191">
    <property type="protein sequence ID" value="KAG2483063.1"/>
    <property type="molecule type" value="Genomic_DNA"/>
</dbReference>
<feature type="transmembrane region" description="Helical" evidence="1">
    <location>
        <begin position="126"/>
        <end position="145"/>
    </location>
</feature>
<name>A0A835XFD4_9CHLO</name>
<gene>
    <name evidence="3" type="ORF">HYH03_018046</name>
</gene>
<keyword evidence="2" id="KW-0732">Signal</keyword>
<feature type="transmembrane region" description="Helical" evidence="1">
    <location>
        <begin position="89"/>
        <end position="114"/>
    </location>
</feature>
<feature type="chain" id="PRO_5032510903" evidence="2">
    <location>
        <begin position="20"/>
        <end position="165"/>
    </location>
</feature>
<proteinExistence type="predicted"/>
<keyword evidence="1" id="KW-0812">Transmembrane</keyword>
<accession>A0A835XFD4</accession>
<keyword evidence="1" id="KW-0472">Membrane</keyword>
<feature type="transmembrane region" description="Helical" evidence="1">
    <location>
        <begin position="58"/>
        <end position="82"/>
    </location>
</feature>
<dbReference type="AlphaFoldDB" id="A0A835XFD4"/>
<organism evidence="3 4">
    <name type="scientific">Edaphochlamys debaryana</name>
    <dbReference type="NCBI Taxonomy" id="47281"/>
    <lineage>
        <taxon>Eukaryota</taxon>
        <taxon>Viridiplantae</taxon>
        <taxon>Chlorophyta</taxon>
        <taxon>core chlorophytes</taxon>
        <taxon>Chlorophyceae</taxon>
        <taxon>CS clade</taxon>
        <taxon>Chlamydomonadales</taxon>
        <taxon>Chlamydomonadales incertae sedis</taxon>
        <taxon>Edaphochlamys</taxon>
    </lineage>
</organism>
<keyword evidence="1" id="KW-1133">Transmembrane helix</keyword>
<dbReference type="OrthoDB" id="536615at2759"/>
<comment type="caution">
    <text evidence="3">The sequence shown here is derived from an EMBL/GenBank/DDBJ whole genome shotgun (WGS) entry which is preliminary data.</text>
</comment>
<sequence>MASSQIVLGLTALCFCTWAVSLAGIASIQDKCEPSWGDWLVQFNGFSYNLPCSQLFRYYWFIVSLQFALIVGLGVAAAGGMYSKTRLSWLGLFSVVTLLYISMSDTFLSVQYVSDDQGSIKNRVRTMIAGSIMTATVDCMLLFALGMTPEDAPAAAPAEGKANAV</sequence>
<protein>
    <submittedName>
        <fullName evidence="3">Uncharacterized protein</fullName>
    </submittedName>
</protein>